<name>A0A1W1HID6_9BACT</name>
<evidence type="ECO:0000313" key="2">
    <source>
        <dbReference type="EMBL" id="SLM32193.1"/>
    </source>
</evidence>
<evidence type="ECO:0008006" key="4">
    <source>
        <dbReference type="Google" id="ProtNLM"/>
    </source>
</evidence>
<evidence type="ECO:0000313" key="3">
    <source>
        <dbReference type="Proteomes" id="UP000191931"/>
    </source>
</evidence>
<dbReference type="OrthoDB" id="9788988at2"/>
<dbReference type="InterPro" id="IPR007446">
    <property type="entry name" value="PilP"/>
</dbReference>
<keyword evidence="3" id="KW-1185">Reference proteome</keyword>
<dbReference type="Proteomes" id="UP000191931">
    <property type="component" value="Unassembled WGS sequence"/>
</dbReference>
<dbReference type="EMBL" id="FWEV01000304">
    <property type="protein sequence ID" value="SLM32193.1"/>
    <property type="molecule type" value="Genomic_DNA"/>
</dbReference>
<reference evidence="2 3" key="1">
    <citation type="submission" date="2017-03" db="EMBL/GenBank/DDBJ databases">
        <authorList>
            <person name="Afonso C.L."/>
            <person name="Miller P.J."/>
            <person name="Scott M.A."/>
            <person name="Spackman E."/>
            <person name="Goraichik I."/>
            <person name="Dimitrov K.M."/>
            <person name="Suarez D.L."/>
            <person name="Swayne D.E."/>
        </authorList>
    </citation>
    <scope>NUCLEOTIDE SEQUENCE [LARGE SCALE GENOMIC DNA]</scope>
    <source>
        <strain evidence="2">PRJEB14757</strain>
    </source>
</reference>
<proteinExistence type="predicted"/>
<protein>
    <recommendedName>
        <fullName evidence="4">Pilus assembly protein PilP</fullName>
    </recommendedName>
</protein>
<evidence type="ECO:0000256" key="1">
    <source>
        <dbReference type="SAM" id="MobiDB-lite"/>
    </source>
</evidence>
<sequence>MINFRNKVLLSIVSTFLAIYLTACEQRKEIPEQVVQEVVSIKIPPAGDLKNIESEETDSESTPAESTDVHQVSGNVKKEISDSDLLASGGTAVDGGIEDESAVKVASVDDQKNDLALTDIPLKNPLTDTIDVDLEGNYLDSPSDSGLGDITYQSLIEIGEDGKYYSGEGKIDPFEPLLKDTPAVAEEKVDIEEEVPRRILTPLEKLDFSQIKLVAVISKASGDVAMVEESSGKGYLVNIGTYIGRNSGQVVRIERDKVVIQEQVKDYKGNVIDRFQEMKLNKLDDKG</sequence>
<dbReference type="AlphaFoldDB" id="A0A1W1HID6"/>
<dbReference type="STRING" id="1246637.MTBBW1_600023"/>
<feature type="compositionally biased region" description="Polar residues" evidence="1">
    <location>
        <begin position="60"/>
        <end position="73"/>
    </location>
</feature>
<gene>
    <name evidence="2" type="ORF">MTBBW1_600023</name>
</gene>
<feature type="region of interest" description="Disordered" evidence="1">
    <location>
        <begin position="49"/>
        <end position="73"/>
    </location>
</feature>
<dbReference type="Pfam" id="PF04351">
    <property type="entry name" value="PilP"/>
    <property type="match status" value="1"/>
</dbReference>
<dbReference type="RefSeq" id="WP_080801608.1">
    <property type="nucleotide sequence ID" value="NZ_LT828542.1"/>
</dbReference>
<organism evidence="2 3">
    <name type="scientific">Desulfamplus magnetovallimortis</name>
    <dbReference type="NCBI Taxonomy" id="1246637"/>
    <lineage>
        <taxon>Bacteria</taxon>
        <taxon>Pseudomonadati</taxon>
        <taxon>Thermodesulfobacteriota</taxon>
        <taxon>Desulfobacteria</taxon>
        <taxon>Desulfobacterales</taxon>
        <taxon>Desulfobacteraceae</taxon>
        <taxon>Desulfamplus</taxon>
    </lineage>
</organism>
<dbReference type="Gene3D" id="2.30.30.830">
    <property type="match status" value="1"/>
</dbReference>
<accession>A0A1W1HID6</accession>